<dbReference type="PANTHER" id="PTHR33365:SF6">
    <property type="entry name" value="OXIDASE USTYA"/>
    <property type="match status" value="1"/>
</dbReference>
<sequence length="188" mass="20812">LHLTLLALVISNIIWTIYTLYIIHDTTPQVPPSPTLSTSYSLDTSSKALHWDTPYSAANKTQTNTLWKSLFPLGQGLVAIPNAVATSLHLPASIAFPAKLSTSTYFVAAYHQIHCLSVIRAALYHFAEGTPQTVPMMHTLHCLDSLRQEVMCHADGTLLYTEDGKVFGDGQVRECGDWEGLREWTVEN</sequence>
<dbReference type="AlphaFoldDB" id="A0A6A6X1S2"/>
<dbReference type="PANTHER" id="PTHR33365">
    <property type="entry name" value="YALI0B05434P"/>
    <property type="match status" value="1"/>
</dbReference>
<keyword evidence="3" id="KW-1185">Reference proteome</keyword>
<name>A0A6A6X1S2_9PLEO</name>
<feature type="non-terminal residue" evidence="2">
    <location>
        <position position="1"/>
    </location>
</feature>
<feature type="non-terminal residue" evidence="2">
    <location>
        <position position="188"/>
    </location>
</feature>
<dbReference type="Proteomes" id="UP000799757">
    <property type="component" value="Unassembled WGS sequence"/>
</dbReference>
<protein>
    <submittedName>
        <fullName evidence="2">Uncharacterized protein</fullName>
    </submittedName>
</protein>
<dbReference type="GO" id="GO:0043386">
    <property type="term" value="P:mycotoxin biosynthetic process"/>
    <property type="evidence" value="ECO:0007669"/>
    <property type="project" value="InterPro"/>
</dbReference>
<organism evidence="2 3">
    <name type="scientific">Melanomma pulvis-pyrius CBS 109.77</name>
    <dbReference type="NCBI Taxonomy" id="1314802"/>
    <lineage>
        <taxon>Eukaryota</taxon>
        <taxon>Fungi</taxon>
        <taxon>Dikarya</taxon>
        <taxon>Ascomycota</taxon>
        <taxon>Pezizomycotina</taxon>
        <taxon>Dothideomycetes</taxon>
        <taxon>Pleosporomycetidae</taxon>
        <taxon>Pleosporales</taxon>
        <taxon>Melanommataceae</taxon>
        <taxon>Melanomma</taxon>
    </lineage>
</organism>
<gene>
    <name evidence="2" type="ORF">K505DRAFT_220508</name>
</gene>
<evidence type="ECO:0000256" key="1">
    <source>
        <dbReference type="ARBA" id="ARBA00035112"/>
    </source>
</evidence>
<dbReference type="Pfam" id="PF11807">
    <property type="entry name" value="UstYa"/>
    <property type="match status" value="1"/>
</dbReference>
<dbReference type="EMBL" id="MU002081">
    <property type="protein sequence ID" value="KAF2790299.1"/>
    <property type="molecule type" value="Genomic_DNA"/>
</dbReference>
<comment type="similarity">
    <text evidence="1">Belongs to the ustYa family.</text>
</comment>
<reference evidence="2" key="1">
    <citation type="journal article" date="2020" name="Stud. Mycol.">
        <title>101 Dothideomycetes genomes: a test case for predicting lifestyles and emergence of pathogens.</title>
        <authorList>
            <person name="Haridas S."/>
            <person name="Albert R."/>
            <person name="Binder M."/>
            <person name="Bloem J."/>
            <person name="Labutti K."/>
            <person name="Salamov A."/>
            <person name="Andreopoulos B."/>
            <person name="Baker S."/>
            <person name="Barry K."/>
            <person name="Bills G."/>
            <person name="Bluhm B."/>
            <person name="Cannon C."/>
            <person name="Castanera R."/>
            <person name="Culley D."/>
            <person name="Daum C."/>
            <person name="Ezra D."/>
            <person name="Gonzalez J."/>
            <person name="Henrissat B."/>
            <person name="Kuo A."/>
            <person name="Liang C."/>
            <person name="Lipzen A."/>
            <person name="Lutzoni F."/>
            <person name="Magnuson J."/>
            <person name="Mondo S."/>
            <person name="Nolan M."/>
            <person name="Ohm R."/>
            <person name="Pangilinan J."/>
            <person name="Park H.-J."/>
            <person name="Ramirez L."/>
            <person name="Alfaro M."/>
            <person name="Sun H."/>
            <person name="Tritt A."/>
            <person name="Yoshinaga Y."/>
            <person name="Zwiers L.-H."/>
            <person name="Turgeon B."/>
            <person name="Goodwin S."/>
            <person name="Spatafora J."/>
            <person name="Crous P."/>
            <person name="Grigoriev I."/>
        </authorList>
    </citation>
    <scope>NUCLEOTIDE SEQUENCE</scope>
    <source>
        <strain evidence="2">CBS 109.77</strain>
    </source>
</reference>
<evidence type="ECO:0000313" key="3">
    <source>
        <dbReference type="Proteomes" id="UP000799757"/>
    </source>
</evidence>
<accession>A0A6A6X1S2</accession>
<proteinExistence type="inferred from homology"/>
<dbReference type="OrthoDB" id="3687641at2759"/>
<evidence type="ECO:0000313" key="2">
    <source>
        <dbReference type="EMBL" id="KAF2790299.1"/>
    </source>
</evidence>
<dbReference type="InterPro" id="IPR021765">
    <property type="entry name" value="UstYa-like"/>
</dbReference>